<accession>A0A1S3D8T1</accession>
<dbReference type="AlphaFoldDB" id="A0A1S3D8T1"/>
<organism evidence="1 2">
    <name type="scientific">Diaphorina citri</name>
    <name type="common">Asian citrus psyllid</name>
    <dbReference type="NCBI Taxonomy" id="121845"/>
    <lineage>
        <taxon>Eukaryota</taxon>
        <taxon>Metazoa</taxon>
        <taxon>Ecdysozoa</taxon>
        <taxon>Arthropoda</taxon>
        <taxon>Hexapoda</taxon>
        <taxon>Insecta</taxon>
        <taxon>Pterygota</taxon>
        <taxon>Neoptera</taxon>
        <taxon>Paraneoptera</taxon>
        <taxon>Hemiptera</taxon>
        <taxon>Sternorrhyncha</taxon>
        <taxon>Psylloidea</taxon>
        <taxon>Psyllidae</taxon>
        <taxon>Diaphorininae</taxon>
        <taxon>Diaphorina</taxon>
    </lineage>
</organism>
<sequence>MAKTKQSAKEFIQSTFPPMVAVMTSPAANEICLKNKLSFSELLQPFSKVQMEIHVREPSGTVAVLKELKLSISEWTTRPPQSMLARKYLNESVSQVTSSPSKTVKIGNRSIEVPISTPWFEHWRETFLKVQFPLDHEFTKHYISCFIGVSSNEDNLTGTLTFMNQELSQSINANANLANLPKWFGLNICKYYVMIHDTATVDATLAKTSFDTLKTFHGESNCFLLSINSQPTDPATLTPSVDHWASFITQRTNNMGVCVTELHFNVKTNQPLP</sequence>
<dbReference type="PANTHER" id="PTHR12975:SF6">
    <property type="entry name" value="TRAFFICKING PROTEIN PARTICLE COMPLEX SUBUNIT 8"/>
    <property type="match status" value="1"/>
</dbReference>
<dbReference type="KEGG" id="dci:103512964"/>
<dbReference type="InterPro" id="IPR024420">
    <property type="entry name" value="TRAPP_III_complex_Trs85"/>
</dbReference>
<protein>
    <submittedName>
        <fullName evidence="2">Trafficking protein particle complex subunit 8-like</fullName>
    </submittedName>
</protein>
<dbReference type="PaxDb" id="121845-A0A1S3D8T1"/>
<name>A0A1S3D8T1_DIACI</name>
<proteinExistence type="predicted"/>
<dbReference type="PANTHER" id="PTHR12975">
    <property type="entry name" value="TRANSPORT PROTEIN TRAPP"/>
    <property type="match status" value="1"/>
</dbReference>
<keyword evidence="1" id="KW-1185">Reference proteome</keyword>
<dbReference type="Proteomes" id="UP000079169">
    <property type="component" value="Unplaced"/>
</dbReference>
<gene>
    <name evidence="2" type="primary">LOC103512964</name>
</gene>
<dbReference type="RefSeq" id="XP_008475991.1">
    <property type="nucleotide sequence ID" value="XM_008477769.3"/>
</dbReference>
<dbReference type="Pfam" id="PF12739">
    <property type="entry name" value="TRAPPC-Trs85"/>
    <property type="match status" value="1"/>
</dbReference>
<reference evidence="2" key="1">
    <citation type="submission" date="2025-08" db="UniProtKB">
        <authorList>
            <consortium name="RefSeq"/>
        </authorList>
    </citation>
    <scope>IDENTIFICATION</scope>
</reference>
<evidence type="ECO:0000313" key="2">
    <source>
        <dbReference type="RefSeq" id="XP_008475991.1"/>
    </source>
</evidence>
<dbReference type="OMA" id="IRVCIND"/>
<dbReference type="GeneID" id="103512964"/>
<evidence type="ECO:0000313" key="1">
    <source>
        <dbReference type="Proteomes" id="UP000079169"/>
    </source>
</evidence>
<dbReference type="GO" id="GO:1990072">
    <property type="term" value="C:TRAPPIII protein complex"/>
    <property type="evidence" value="ECO:0007669"/>
    <property type="project" value="TreeGrafter"/>
</dbReference>
<dbReference type="STRING" id="121845.A0A1S3D8T1"/>